<dbReference type="EMBL" id="MWDB01000022">
    <property type="protein sequence ID" value="OQB41191.1"/>
    <property type="molecule type" value="Genomic_DNA"/>
</dbReference>
<dbReference type="Proteomes" id="UP000485621">
    <property type="component" value="Unassembled WGS sequence"/>
</dbReference>
<sequence>MLLFFEFKIYKNLFLYFYFNLMKTLNLNEKKFQLEIDVFKFLSDYVERINSFVKKNQIDPDLHQDIIQRLSDQLTEKEKH</sequence>
<comment type="caution">
    <text evidence="1">The sequence shown here is derived from an EMBL/GenBank/DDBJ whole genome shotgun (WGS) entry which is preliminary data.</text>
</comment>
<dbReference type="AlphaFoldDB" id="A0A1V5ZM52"/>
<evidence type="ECO:0000313" key="1">
    <source>
        <dbReference type="EMBL" id="OQB41191.1"/>
    </source>
</evidence>
<name>A0A1V5ZM52_9BACT</name>
<proteinExistence type="predicted"/>
<protein>
    <submittedName>
        <fullName evidence="1">Uncharacterized protein</fullName>
    </submittedName>
</protein>
<accession>A0A1V5ZM52</accession>
<organism evidence="1">
    <name type="scientific">candidate division CPR1 bacterium ADurb.Bin160</name>
    <dbReference type="NCBI Taxonomy" id="1852826"/>
    <lineage>
        <taxon>Bacteria</taxon>
        <taxon>candidate division CPR1</taxon>
    </lineage>
</organism>
<reference evidence="1" key="1">
    <citation type="submission" date="2017-02" db="EMBL/GenBank/DDBJ databases">
        <title>Delving into the versatile metabolic prowess of the omnipresent phylum Bacteroidetes.</title>
        <authorList>
            <person name="Nobu M.K."/>
            <person name="Mei R."/>
            <person name="Narihiro T."/>
            <person name="Kuroda K."/>
            <person name="Liu W.-T."/>
        </authorList>
    </citation>
    <scope>NUCLEOTIDE SEQUENCE</scope>
    <source>
        <strain evidence="1">ADurb.Bin160</strain>
    </source>
</reference>
<gene>
    <name evidence="1" type="ORF">BWY04_00998</name>
</gene>